<dbReference type="InterPro" id="IPR011009">
    <property type="entry name" value="Kinase-like_dom_sf"/>
</dbReference>
<dbReference type="GO" id="GO:0036498">
    <property type="term" value="P:IRE1-mediated unfolded protein response"/>
    <property type="evidence" value="ECO:0007669"/>
    <property type="project" value="TreeGrafter"/>
</dbReference>
<comment type="caution">
    <text evidence="2">The sequence shown here is derived from an EMBL/GenBank/DDBJ whole genome shotgun (WGS) entry which is preliminary data.</text>
</comment>
<name>A0A8J2RLD4_9CRUS</name>
<dbReference type="Proteomes" id="UP000789390">
    <property type="component" value="Unassembled WGS sequence"/>
</dbReference>
<dbReference type="InterPro" id="IPR045133">
    <property type="entry name" value="IRE1/2-like"/>
</dbReference>
<evidence type="ECO:0000313" key="3">
    <source>
        <dbReference type="Proteomes" id="UP000789390"/>
    </source>
</evidence>
<keyword evidence="3" id="KW-1185">Reference proteome</keyword>
<gene>
    <name evidence="2" type="ORF">DGAL_LOCUS414</name>
</gene>
<feature type="domain" description="Serine-threonine/tyrosine-protein kinase catalytic" evidence="1">
    <location>
        <begin position="22"/>
        <end position="123"/>
    </location>
</feature>
<proteinExistence type="predicted"/>
<dbReference type="PANTHER" id="PTHR13954">
    <property type="entry name" value="IRE1-RELATED"/>
    <property type="match status" value="1"/>
</dbReference>
<dbReference type="SUPFAM" id="SSF56112">
    <property type="entry name" value="Protein kinase-like (PK-like)"/>
    <property type="match status" value="1"/>
</dbReference>
<dbReference type="GO" id="GO:0070059">
    <property type="term" value="P:intrinsic apoptotic signaling pathway in response to endoplasmic reticulum stress"/>
    <property type="evidence" value="ECO:0007669"/>
    <property type="project" value="TreeGrafter"/>
</dbReference>
<dbReference type="GO" id="GO:1990604">
    <property type="term" value="C:IRE1-TRAF2-ASK1 complex"/>
    <property type="evidence" value="ECO:0007669"/>
    <property type="project" value="TreeGrafter"/>
</dbReference>
<sequence length="250" mass="28650">MEKSNQLWKLRDVTVALDYNTYIHENCLQCFYLVTSSSEIFMAFEPFNETLATWLIKKREVKQLECEIIHDILRQITKGLVYYHSNKLKHGNLSLSQIVIFEKGTAFIVAKVASFSLSQVKCSPETSADSMRTDIRELGQIFSYVLSESQQEVSQSHVHLIRAMKELTLPSAATVLKHPFLWSLETTTAFLLTASDYYVQHPDFDKTSKLEIAVSAPLNSNQQNWKTNREAMQAFSAEIVSFLLILSTFY</sequence>
<dbReference type="GO" id="GO:0004521">
    <property type="term" value="F:RNA endonuclease activity"/>
    <property type="evidence" value="ECO:0007669"/>
    <property type="project" value="InterPro"/>
</dbReference>
<dbReference type="InterPro" id="IPR001245">
    <property type="entry name" value="Ser-Thr/Tyr_kinase_cat_dom"/>
</dbReference>
<protein>
    <recommendedName>
        <fullName evidence="1">Serine-threonine/tyrosine-protein kinase catalytic domain-containing protein</fullName>
    </recommendedName>
</protein>
<evidence type="ECO:0000313" key="2">
    <source>
        <dbReference type="EMBL" id="CAH0098362.1"/>
    </source>
</evidence>
<organism evidence="2 3">
    <name type="scientific">Daphnia galeata</name>
    <dbReference type="NCBI Taxonomy" id="27404"/>
    <lineage>
        <taxon>Eukaryota</taxon>
        <taxon>Metazoa</taxon>
        <taxon>Ecdysozoa</taxon>
        <taxon>Arthropoda</taxon>
        <taxon>Crustacea</taxon>
        <taxon>Branchiopoda</taxon>
        <taxon>Diplostraca</taxon>
        <taxon>Cladocera</taxon>
        <taxon>Anomopoda</taxon>
        <taxon>Daphniidae</taxon>
        <taxon>Daphnia</taxon>
    </lineage>
</organism>
<dbReference type="GO" id="GO:0051082">
    <property type="term" value="F:unfolded protein binding"/>
    <property type="evidence" value="ECO:0007669"/>
    <property type="project" value="TreeGrafter"/>
</dbReference>
<dbReference type="EMBL" id="CAKKLH010000002">
    <property type="protein sequence ID" value="CAH0098362.1"/>
    <property type="molecule type" value="Genomic_DNA"/>
</dbReference>
<reference evidence="2" key="1">
    <citation type="submission" date="2021-11" db="EMBL/GenBank/DDBJ databases">
        <authorList>
            <person name="Schell T."/>
        </authorList>
    </citation>
    <scope>NUCLEOTIDE SEQUENCE</scope>
    <source>
        <strain evidence="2">M5</strain>
    </source>
</reference>
<dbReference type="OrthoDB" id="6356867at2759"/>
<dbReference type="GO" id="GO:0004674">
    <property type="term" value="F:protein serine/threonine kinase activity"/>
    <property type="evidence" value="ECO:0007669"/>
    <property type="project" value="InterPro"/>
</dbReference>
<dbReference type="AlphaFoldDB" id="A0A8J2RLD4"/>
<dbReference type="Gene3D" id="1.10.510.10">
    <property type="entry name" value="Transferase(Phosphotransferase) domain 1"/>
    <property type="match status" value="1"/>
</dbReference>
<evidence type="ECO:0000259" key="1">
    <source>
        <dbReference type="Pfam" id="PF07714"/>
    </source>
</evidence>
<dbReference type="PANTHER" id="PTHR13954:SF6">
    <property type="entry name" value="NON-SPECIFIC SERINE_THREONINE PROTEIN KINASE"/>
    <property type="match status" value="1"/>
</dbReference>
<dbReference type="Pfam" id="PF07714">
    <property type="entry name" value="PK_Tyr_Ser-Thr"/>
    <property type="match status" value="1"/>
</dbReference>
<accession>A0A8J2RLD4</accession>